<dbReference type="Gene3D" id="2.60.40.10">
    <property type="entry name" value="Immunoglobulins"/>
    <property type="match status" value="2"/>
</dbReference>
<sequence length="244" mass="27331">NVTRYDQGPFRCRVFNPVSDGTSDPVNLFISCELLICIFLQQNTNNKTLKPQNSNFTFVLFVTASDRVQLTDGNSTLTIINVTRYDQGPFRCRAFNPVSNGTSDPVNLSISFGPDDIHLNKSSSNENYLKGSNIDLTCSADSKPSAQFKWFLNGSLLSDTGPKLRLTNIQKNQSGNYICQAFNNKTLRYRTSQPTAITVVGKSLLEVVLFVSRGFHSQPRRVLSFILSYSPGLHHFKNHQAFTF</sequence>
<dbReference type="PANTHER" id="PTHR44337">
    <property type="entry name" value="CARCINOEMBRYONIC ANTIGEN-RELATED CELL ADHESION MOLECULE 8"/>
    <property type="match status" value="1"/>
</dbReference>
<organism evidence="6 7">
    <name type="scientific">Anabas testudineus</name>
    <name type="common">Climbing perch</name>
    <name type="synonym">Anthias testudineus</name>
    <dbReference type="NCBI Taxonomy" id="64144"/>
    <lineage>
        <taxon>Eukaryota</taxon>
        <taxon>Metazoa</taxon>
        <taxon>Chordata</taxon>
        <taxon>Craniata</taxon>
        <taxon>Vertebrata</taxon>
        <taxon>Euteleostomi</taxon>
        <taxon>Actinopterygii</taxon>
        <taxon>Neopterygii</taxon>
        <taxon>Teleostei</taxon>
        <taxon>Neoteleostei</taxon>
        <taxon>Acanthomorphata</taxon>
        <taxon>Anabantaria</taxon>
        <taxon>Anabantiformes</taxon>
        <taxon>Anabantoidei</taxon>
        <taxon>Anabantidae</taxon>
        <taxon>Anabas</taxon>
    </lineage>
</organism>
<keyword evidence="7" id="KW-1185">Reference proteome</keyword>
<dbReference type="GeneTree" id="ENSGT01100000263479"/>
<reference evidence="6" key="1">
    <citation type="submission" date="2021-04" db="EMBL/GenBank/DDBJ databases">
        <authorList>
            <consortium name="Wellcome Sanger Institute Data Sharing"/>
        </authorList>
    </citation>
    <scope>NUCLEOTIDE SEQUENCE [LARGE SCALE GENOMIC DNA]</scope>
</reference>
<dbReference type="SUPFAM" id="SSF48726">
    <property type="entry name" value="Immunoglobulin"/>
    <property type="match status" value="2"/>
</dbReference>
<dbReference type="AlphaFoldDB" id="A0A7N6FHC1"/>
<keyword evidence="1" id="KW-0732">Signal</keyword>
<dbReference type="InParanoid" id="A0A7N6FHC1"/>
<evidence type="ECO:0000256" key="1">
    <source>
        <dbReference type="ARBA" id="ARBA00022729"/>
    </source>
</evidence>
<keyword evidence="3" id="KW-0325">Glycoprotein</keyword>
<evidence type="ECO:0000256" key="3">
    <source>
        <dbReference type="ARBA" id="ARBA00023180"/>
    </source>
</evidence>
<dbReference type="SMART" id="SM00408">
    <property type="entry name" value="IGc2"/>
    <property type="match status" value="2"/>
</dbReference>
<dbReference type="PROSITE" id="PS50835">
    <property type="entry name" value="IG_LIKE"/>
    <property type="match status" value="1"/>
</dbReference>
<evidence type="ECO:0000313" key="7">
    <source>
        <dbReference type="Proteomes" id="UP000265040"/>
    </source>
</evidence>
<dbReference type="InterPro" id="IPR003598">
    <property type="entry name" value="Ig_sub2"/>
</dbReference>
<dbReference type="InterPro" id="IPR036179">
    <property type="entry name" value="Ig-like_dom_sf"/>
</dbReference>
<dbReference type="SMART" id="SM00409">
    <property type="entry name" value="IG"/>
    <property type="match status" value="2"/>
</dbReference>
<keyword evidence="4" id="KW-0393">Immunoglobulin domain</keyword>
<feature type="domain" description="Ig-like" evidence="5">
    <location>
        <begin position="114"/>
        <end position="198"/>
    </location>
</feature>
<dbReference type="InterPro" id="IPR003599">
    <property type="entry name" value="Ig_sub"/>
</dbReference>
<reference evidence="6" key="3">
    <citation type="submission" date="2025-09" db="UniProtKB">
        <authorList>
            <consortium name="Ensembl"/>
        </authorList>
    </citation>
    <scope>IDENTIFICATION</scope>
</reference>
<dbReference type="InterPro" id="IPR013783">
    <property type="entry name" value="Ig-like_fold"/>
</dbReference>
<dbReference type="OrthoDB" id="6353782at2759"/>
<reference evidence="6" key="2">
    <citation type="submission" date="2025-08" db="UniProtKB">
        <authorList>
            <consortium name="Ensembl"/>
        </authorList>
    </citation>
    <scope>IDENTIFICATION</scope>
</reference>
<dbReference type="Proteomes" id="UP000265040">
    <property type="component" value="Chromosome 16"/>
</dbReference>
<dbReference type="Ensembl" id="ENSATET00000056330.2">
    <property type="protein sequence ID" value="ENSATEP00000061683.1"/>
    <property type="gene ID" value="ENSATEG00000029413.2"/>
</dbReference>
<dbReference type="PANTHER" id="PTHR44337:SF20">
    <property type="entry name" value="CARCINOEMBRYONIC ANTIGEN-RELATED CELL ADHESION MOLECULE 5-RELATED"/>
    <property type="match status" value="1"/>
</dbReference>
<evidence type="ECO:0000256" key="2">
    <source>
        <dbReference type="ARBA" id="ARBA00023157"/>
    </source>
</evidence>
<evidence type="ECO:0000313" key="6">
    <source>
        <dbReference type="Ensembl" id="ENSATEP00000061683.1"/>
    </source>
</evidence>
<dbReference type="InterPro" id="IPR052598">
    <property type="entry name" value="IgSF_CEA-related"/>
</dbReference>
<proteinExistence type="predicted"/>
<evidence type="ECO:0000259" key="5">
    <source>
        <dbReference type="PROSITE" id="PS50835"/>
    </source>
</evidence>
<accession>A0A7N6FHC1</accession>
<dbReference type="Pfam" id="PF13895">
    <property type="entry name" value="Ig_2"/>
    <property type="match status" value="1"/>
</dbReference>
<keyword evidence="2" id="KW-1015">Disulfide bond</keyword>
<protein>
    <recommendedName>
        <fullName evidence="5">Ig-like domain-containing protein</fullName>
    </recommendedName>
</protein>
<dbReference type="InterPro" id="IPR007110">
    <property type="entry name" value="Ig-like_dom"/>
</dbReference>
<name>A0A7N6FHC1_ANATE</name>
<evidence type="ECO:0000256" key="4">
    <source>
        <dbReference type="ARBA" id="ARBA00023319"/>
    </source>
</evidence>